<accession>A0A6M0M876</accession>
<name>A0A6M0M876_9LACT</name>
<dbReference type="InterPro" id="IPR049254">
    <property type="entry name" value="Phage_tail_terminator"/>
</dbReference>
<gene>
    <name evidence="1" type="ORF">GTP08_06815</name>
</gene>
<dbReference type="Proteomes" id="UP000477402">
    <property type="component" value="Unassembled WGS sequence"/>
</dbReference>
<organism evidence="1 2">
    <name type="scientific">Lactococcus lactis</name>
    <dbReference type="NCBI Taxonomy" id="1358"/>
    <lineage>
        <taxon>Bacteria</taxon>
        <taxon>Bacillati</taxon>
        <taxon>Bacillota</taxon>
        <taxon>Bacilli</taxon>
        <taxon>Lactobacillales</taxon>
        <taxon>Streptococcaceae</taxon>
        <taxon>Lactococcus</taxon>
    </lineage>
</organism>
<dbReference type="Pfam" id="PF20765">
    <property type="entry name" value="Phage_tail_terminator_8"/>
    <property type="match status" value="1"/>
</dbReference>
<evidence type="ECO:0000313" key="1">
    <source>
        <dbReference type="EMBL" id="NEX55402.1"/>
    </source>
</evidence>
<evidence type="ECO:0000313" key="2">
    <source>
        <dbReference type="Proteomes" id="UP000477402"/>
    </source>
</evidence>
<protein>
    <submittedName>
        <fullName evidence="1">Uncharacterized protein</fullName>
    </submittedName>
</protein>
<dbReference type="RefSeq" id="WP_163646672.1">
    <property type="nucleotide sequence ID" value="NZ_RIGB01000062.1"/>
</dbReference>
<reference evidence="1 2" key="1">
    <citation type="submission" date="2019-12" db="EMBL/GenBank/DDBJ databases">
        <title>Draft Genome Sequences of L. lactis strains MS22333, MS22334, MS22336, and MS22337, Isolated from Spontaneous Fermented Camel Milk in Ethiopia.</title>
        <authorList>
            <person name="Bragason E."/>
            <person name="Hansen E.B."/>
            <person name="Guya M.E."/>
            <person name="Berhe T."/>
        </authorList>
    </citation>
    <scope>NUCLEOTIDE SEQUENCE [LARGE SCALE GENOMIC DNA]</scope>
    <source>
        <strain evidence="1 2">MS22336</strain>
    </source>
</reference>
<comment type="caution">
    <text evidence="1">The sequence shown here is derived from an EMBL/GenBank/DDBJ whole genome shotgun (WGS) entry which is preliminary data.</text>
</comment>
<proteinExistence type="predicted"/>
<sequence>MDITQLVADKLDSLYPSIPIYRENIDGGFSEPSFFIQRSKLTLEPRLFKYQKRTYRCNVVYFPHKDSPKEDCDKMAESLAWDFQQIDGIASLFDRELEVLESDPPNAELYFSFGIEIHVKPVEDDKFNQSLETNTGIKEN</sequence>
<dbReference type="EMBL" id="WWDJ01000047">
    <property type="protein sequence ID" value="NEX55402.1"/>
    <property type="molecule type" value="Genomic_DNA"/>
</dbReference>
<dbReference type="AlphaFoldDB" id="A0A6M0M876"/>